<dbReference type="Gene3D" id="1.20.1250.20">
    <property type="entry name" value="MFS general substrate transporter like domains"/>
    <property type="match status" value="2"/>
</dbReference>
<dbReference type="RefSeq" id="WP_013705656.1">
    <property type="nucleotide sequence ID" value="NC_015388.1"/>
</dbReference>
<protein>
    <submittedName>
        <fullName evidence="7">Major facilitator superfamily MFS_1</fullName>
    </submittedName>
</protein>
<dbReference type="InterPro" id="IPR004752">
    <property type="entry name" value="AmpG_permease/AT-1"/>
</dbReference>
<proteinExistence type="predicted"/>
<feature type="transmembrane region" description="Helical" evidence="6">
    <location>
        <begin position="147"/>
        <end position="166"/>
    </location>
</feature>
<dbReference type="HOGENOM" id="CLU_029352_4_2_7"/>
<dbReference type="PRINTS" id="PR01035">
    <property type="entry name" value="TCRTETA"/>
</dbReference>
<dbReference type="PANTHER" id="PTHR12778">
    <property type="entry name" value="SOLUTE CARRIER FAMILY 33 ACETYL-COA TRANSPORTER -RELATED"/>
    <property type="match status" value="1"/>
</dbReference>
<dbReference type="KEGG" id="dao:Desac_0661"/>
<dbReference type="eggNOG" id="COG2814">
    <property type="taxonomic scope" value="Bacteria"/>
</dbReference>
<evidence type="ECO:0000313" key="7">
    <source>
        <dbReference type="EMBL" id="AEB08543.1"/>
    </source>
</evidence>
<evidence type="ECO:0000256" key="2">
    <source>
        <dbReference type="ARBA" id="ARBA00022448"/>
    </source>
</evidence>
<dbReference type="GO" id="GO:0022857">
    <property type="term" value="F:transmembrane transporter activity"/>
    <property type="evidence" value="ECO:0007669"/>
    <property type="project" value="InterPro"/>
</dbReference>
<evidence type="ECO:0000313" key="8">
    <source>
        <dbReference type="Proteomes" id="UP000000483"/>
    </source>
</evidence>
<feature type="transmembrane region" description="Helical" evidence="6">
    <location>
        <begin position="310"/>
        <end position="332"/>
    </location>
</feature>
<dbReference type="InterPro" id="IPR036259">
    <property type="entry name" value="MFS_trans_sf"/>
</dbReference>
<feature type="transmembrane region" description="Helical" evidence="6">
    <location>
        <begin position="222"/>
        <end position="245"/>
    </location>
</feature>
<feature type="transmembrane region" description="Helical" evidence="6">
    <location>
        <begin position="172"/>
        <end position="191"/>
    </location>
</feature>
<keyword evidence="3 6" id="KW-0812">Transmembrane</keyword>
<organism evidence="7 8">
    <name type="scientific">Desulfobacca acetoxidans (strain ATCC 700848 / DSM 11109 / ASRB2)</name>
    <dbReference type="NCBI Taxonomy" id="880072"/>
    <lineage>
        <taxon>Bacteria</taxon>
        <taxon>Pseudomonadati</taxon>
        <taxon>Thermodesulfobacteriota</taxon>
        <taxon>Desulfobaccia</taxon>
        <taxon>Desulfobaccales</taxon>
        <taxon>Desulfobaccaceae</taxon>
        <taxon>Desulfobacca</taxon>
    </lineage>
</organism>
<reference evidence="8" key="2">
    <citation type="submission" date="2011-03" db="EMBL/GenBank/DDBJ databases">
        <title>The complete genome of Desulfobacca acetoxidans DSM 11109.</title>
        <authorList>
            <consortium name="US DOE Joint Genome Institute (JGI-PGF)"/>
            <person name="Lucas S."/>
            <person name="Copeland A."/>
            <person name="Lapidus A."/>
            <person name="Bruce D."/>
            <person name="Goodwin L."/>
            <person name="Pitluck S."/>
            <person name="Peters L."/>
            <person name="Kyrpides N."/>
            <person name="Mavromatis K."/>
            <person name="Ivanova N."/>
            <person name="Ovchinnikova G."/>
            <person name="Teshima H."/>
            <person name="Detter J.C."/>
            <person name="Han C."/>
            <person name="Land M."/>
            <person name="Hauser L."/>
            <person name="Markowitz V."/>
            <person name="Cheng J.-F."/>
            <person name="Hugenholtz P."/>
            <person name="Woyke T."/>
            <person name="Wu D."/>
            <person name="Spring S."/>
            <person name="Schueler E."/>
            <person name="Brambilla E."/>
            <person name="Klenk H.-P."/>
            <person name="Eisen J.A."/>
        </authorList>
    </citation>
    <scope>NUCLEOTIDE SEQUENCE [LARGE SCALE GENOMIC DNA]</scope>
    <source>
        <strain evidence="8">ATCC 700848 / DSM 11109 / ASRB2</strain>
    </source>
</reference>
<keyword evidence="8" id="KW-1185">Reference proteome</keyword>
<evidence type="ECO:0000256" key="4">
    <source>
        <dbReference type="ARBA" id="ARBA00022989"/>
    </source>
</evidence>
<accession>F2NGD0</accession>
<feature type="transmembrane region" description="Helical" evidence="6">
    <location>
        <begin position="353"/>
        <end position="370"/>
    </location>
</feature>
<evidence type="ECO:0000256" key="3">
    <source>
        <dbReference type="ARBA" id="ARBA00022692"/>
    </source>
</evidence>
<dbReference type="EMBL" id="CP002629">
    <property type="protein sequence ID" value="AEB08543.1"/>
    <property type="molecule type" value="Genomic_DNA"/>
</dbReference>
<sequence length="419" mass="45416">MKEPRRSLRWYLLLLFSLYITQYLGISFILETLVAVLRRGGMPLERLGFVYLLGLFWGIKFLWAPVLDRYSLVKSGHFRGWLLILQSLLAISLLLTAGFDPQSGGPAVFFLCMFICFFSSTGDIAADALAYRLLTEDERGYGNAVKTGGGLLGYMLGGGVALMLYARLGWTLTLLILAAVTLLSLVQLIFLREPAHVPSRWEETGYLKRFYSYWTAPGRSRWLVLLVLYPLAISIAYGIIIPMLVDAGWNLARIGFIVNIAGALIGASAAMGAGWLIRKVGRRSMLVGTALAQGLGILLLLLPAWGRHDIFSVCLAVGALMFLHTLAATVMSTVMMDQTDNTSPATDLAMQHSLYQVVGFVASAVSVTFAGKFGYAATICAASGLAFLSLAASVKLYAPGTRRVGVSGAFSPAIDKLEA</sequence>
<comment type="subcellular location">
    <subcellularLocation>
        <location evidence="1">Membrane</location>
        <topology evidence="1">Multi-pass membrane protein</topology>
    </subcellularLocation>
</comment>
<name>F2NGD0_DESAR</name>
<feature type="transmembrane region" description="Helical" evidence="6">
    <location>
        <begin position="49"/>
        <end position="68"/>
    </location>
</feature>
<dbReference type="Proteomes" id="UP000000483">
    <property type="component" value="Chromosome"/>
</dbReference>
<dbReference type="Pfam" id="PF07690">
    <property type="entry name" value="MFS_1"/>
    <property type="match status" value="1"/>
</dbReference>
<keyword evidence="2" id="KW-0813">Transport</keyword>
<dbReference type="AlphaFoldDB" id="F2NGD0"/>
<feature type="transmembrane region" description="Helical" evidence="6">
    <location>
        <begin position="80"/>
        <end position="99"/>
    </location>
</feature>
<feature type="transmembrane region" description="Helical" evidence="6">
    <location>
        <begin position="251"/>
        <end position="277"/>
    </location>
</feature>
<dbReference type="STRING" id="880072.Desac_0661"/>
<feature type="transmembrane region" description="Helical" evidence="6">
    <location>
        <begin position="105"/>
        <end position="126"/>
    </location>
</feature>
<dbReference type="SUPFAM" id="SSF103473">
    <property type="entry name" value="MFS general substrate transporter"/>
    <property type="match status" value="1"/>
</dbReference>
<keyword evidence="5 6" id="KW-0472">Membrane</keyword>
<evidence type="ECO:0000256" key="5">
    <source>
        <dbReference type="ARBA" id="ARBA00023136"/>
    </source>
</evidence>
<evidence type="ECO:0000256" key="1">
    <source>
        <dbReference type="ARBA" id="ARBA00004141"/>
    </source>
</evidence>
<feature type="transmembrane region" description="Helical" evidence="6">
    <location>
        <begin position="12"/>
        <end position="37"/>
    </location>
</feature>
<gene>
    <name evidence="7" type="ordered locus">Desac_0661</name>
</gene>
<dbReference type="InterPro" id="IPR001958">
    <property type="entry name" value="Tet-R_TetA/multi-R_MdtG-like"/>
</dbReference>
<evidence type="ECO:0000256" key="6">
    <source>
        <dbReference type="SAM" id="Phobius"/>
    </source>
</evidence>
<feature type="transmembrane region" description="Helical" evidence="6">
    <location>
        <begin position="376"/>
        <end position="398"/>
    </location>
</feature>
<reference evidence="7 8" key="1">
    <citation type="journal article" date="2011" name="Stand. Genomic Sci.">
        <title>Complete genome sequence of the acetate-degrading sulfate reducer Desulfobacca acetoxidans type strain (ASRB2).</title>
        <authorList>
            <person name="Goker M."/>
            <person name="Teshima H."/>
            <person name="Lapidus A."/>
            <person name="Nolan M."/>
            <person name="Lucas S."/>
            <person name="Hammon N."/>
            <person name="Deshpande S."/>
            <person name="Cheng J.F."/>
            <person name="Tapia R."/>
            <person name="Han C."/>
            <person name="Goodwin L."/>
            <person name="Pitluck S."/>
            <person name="Huntemann M."/>
            <person name="Liolios K."/>
            <person name="Ivanova N."/>
            <person name="Pagani I."/>
            <person name="Mavromatis K."/>
            <person name="Ovchinikova G."/>
            <person name="Pati A."/>
            <person name="Chen A."/>
            <person name="Palaniappan K."/>
            <person name="Land M."/>
            <person name="Hauser L."/>
            <person name="Brambilla E.M."/>
            <person name="Rohde M."/>
            <person name="Spring S."/>
            <person name="Detter J.C."/>
            <person name="Woyke T."/>
            <person name="Bristow J."/>
            <person name="Eisen J.A."/>
            <person name="Markowitz V."/>
            <person name="Hugenholtz P."/>
            <person name="Kyrpides N.C."/>
            <person name="Klenk H.P."/>
        </authorList>
    </citation>
    <scope>NUCLEOTIDE SEQUENCE [LARGE SCALE GENOMIC DNA]</scope>
    <source>
        <strain evidence="8">ATCC 700848 / DSM 11109 / ASRB2</strain>
    </source>
</reference>
<feature type="transmembrane region" description="Helical" evidence="6">
    <location>
        <begin position="284"/>
        <end position="304"/>
    </location>
</feature>
<dbReference type="PANTHER" id="PTHR12778:SF10">
    <property type="entry name" value="MAJOR FACILITATOR SUPERFAMILY DOMAIN-CONTAINING PROTEIN 3"/>
    <property type="match status" value="1"/>
</dbReference>
<dbReference type="GO" id="GO:0016020">
    <property type="term" value="C:membrane"/>
    <property type="evidence" value="ECO:0007669"/>
    <property type="project" value="UniProtKB-SubCell"/>
</dbReference>
<dbReference type="InterPro" id="IPR011701">
    <property type="entry name" value="MFS"/>
</dbReference>
<keyword evidence="4 6" id="KW-1133">Transmembrane helix</keyword>